<dbReference type="EMBL" id="JAEKJR010000001">
    <property type="protein sequence ID" value="MBN8430062.1"/>
    <property type="molecule type" value="Genomic_DNA"/>
</dbReference>
<comment type="similarity">
    <text evidence="1">Belongs to the LysR transcriptional regulatory family.</text>
</comment>
<evidence type="ECO:0000256" key="4">
    <source>
        <dbReference type="ARBA" id="ARBA00023163"/>
    </source>
</evidence>
<dbReference type="InterPro" id="IPR005119">
    <property type="entry name" value="LysR_subst-bd"/>
</dbReference>
<keyword evidence="4" id="KW-0804">Transcription</keyword>
<dbReference type="Gene3D" id="1.10.10.10">
    <property type="entry name" value="Winged helix-like DNA-binding domain superfamily/Winged helix DNA-binding domain"/>
    <property type="match status" value="1"/>
</dbReference>
<evidence type="ECO:0000256" key="1">
    <source>
        <dbReference type="ARBA" id="ARBA00009437"/>
    </source>
</evidence>
<reference evidence="6 7" key="1">
    <citation type="submission" date="2020-12" db="EMBL/GenBank/DDBJ databases">
        <title>Oil enriched cultivation method for isolating marine PHA-producing bacteria.</title>
        <authorList>
            <person name="Zheng W."/>
            <person name="Yu S."/>
            <person name="Huang Y."/>
        </authorList>
    </citation>
    <scope>NUCLEOTIDE SEQUENCE [LARGE SCALE GENOMIC DNA]</scope>
    <source>
        <strain evidence="6 7">SN0-2</strain>
    </source>
</reference>
<dbReference type="PANTHER" id="PTHR30118">
    <property type="entry name" value="HTH-TYPE TRANSCRIPTIONAL REGULATOR LEUO-RELATED"/>
    <property type="match status" value="1"/>
</dbReference>
<dbReference type="Gene3D" id="3.40.190.10">
    <property type="entry name" value="Periplasmic binding protein-like II"/>
    <property type="match status" value="2"/>
</dbReference>
<protein>
    <submittedName>
        <fullName evidence="6">LysR family transcriptional regulator</fullName>
    </submittedName>
</protein>
<organism evidence="6 7">
    <name type="scientific">Microbulbifer salipaludis</name>
    <dbReference type="NCBI Taxonomy" id="187980"/>
    <lineage>
        <taxon>Bacteria</taxon>
        <taxon>Pseudomonadati</taxon>
        <taxon>Pseudomonadota</taxon>
        <taxon>Gammaproteobacteria</taxon>
        <taxon>Cellvibrionales</taxon>
        <taxon>Microbulbiferaceae</taxon>
        <taxon>Microbulbifer</taxon>
    </lineage>
</organism>
<dbReference type="PANTHER" id="PTHR30118:SF15">
    <property type="entry name" value="TRANSCRIPTIONAL REGULATORY PROTEIN"/>
    <property type="match status" value="1"/>
</dbReference>
<keyword evidence="2" id="KW-0805">Transcription regulation</keyword>
<evidence type="ECO:0000313" key="6">
    <source>
        <dbReference type="EMBL" id="MBN8430062.1"/>
    </source>
</evidence>
<dbReference type="InterPro" id="IPR036390">
    <property type="entry name" value="WH_DNA-bd_sf"/>
</dbReference>
<keyword evidence="3" id="KW-0238">DNA-binding</keyword>
<dbReference type="PROSITE" id="PS50931">
    <property type="entry name" value="HTH_LYSR"/>
    <property type="match status" value="1"/>
</dbReference>
<accession>A0ABS3E460</accession>
<evidence type="ECO:0000256" key="3">
    <source>
        <dbReference type="ARBA" id="ARBA00023125"/>
    </source>
</evidence>
<dbReference type="InterPro" id="IPR050389">
    <property type="entry name" value="LysR-type_TF"/>
</dbReference>
<dbReference type="Pfam" id="PF00126">
    <property type="entry name" value="HTH_1"/>
    <property type="match status" value="1"/>
</dbReference>
<evidence type="ECO:0000256" key="2">
    <source>
        <dbReference type="ARBA" id="ARBA00023015"/>
    </source>
</evidence>
<keyword evidence="7" id="KW-1185">Reference proteome</keyword>
<evidence type="ECO:0000313" key="7">
    <source>
        <dbReference type="Proteomes" id="UP000664293"/>
    </source>
</evidence>
<comment type="caution">
    <text evidence="6">The sequence shown here is derived from an EMBL/GenBank/DDBJ whole genome shotgun (WGS) entry which is preliminary data.</text>
</comment>
<dbReference type="Pfam" id="PF03466">
    <property type="entry name" value="LysR_substrate"/>
    <property type="match status" value="1"/>
</dbReference>
<evidence type="ECO:0000259" key="5">
    <source>
        <dbReference type="PROSITE" id="PS50931"/>
    </source>
</evidence>
<dbReference type="SUPFAM" id="SSF53850">
    <property type="entry name" value="Periplasmic binding protein-like II"/>
    <property type="match status" value="1"/>
</dbReference>
<name>A0ABS3E460_9GAMM</name>
<dbReference type="InterPro" id="IPR036388">
    <property type="entry name" value="WH-like_DNA-bd_sf"/>
</dbReference>
<dbReference type="PRINTS" id="PR00039">
    <property type="entry name" value="HTHLYSR"/>
</dbReference>
<sequence>MNIRNKDLNLLKLFQVLYEERNASVAAERMNLSQPALSHKLAKLRSEFDDTLFARAPRGLTPTPRAHQLAPQIQALVRSLESFYDYCDEESFLQREDRVHIFSTDFIEQLLVPRLLPEISEQAPRLQLVFHNTRGRLPRSELETGACDIAIAGFFEQLPASFYQQKVRKEGFCVLASDNNRHIQGKLDLKAFLACGHLVTTLTGDLDGIVDKKLHKLGHQRRIVAGLSSFLSPATTIEGSDLLITCLNSVAEQACLSLPDLVTYPCPVKLPDVDILQIWHQRTQDDPLRAWLRQRIKAAMAGRPSVKS</sequence>
<dbReference type="CDD" id="cd08417">
    <property type="entry name" value="PBP2_Nitroaromatics_like"/>
    <property type="match status" value="1"/>
</dbReference>
<dbReference type="Proteomes" id="UP000664293">
    <property type="component" value="Unassembled WGS sequence"/>
</dbReference>
<dbReference type="RefSeq" id="WP_206999440.1">
    <property type="nucleotide sequence ID" value="NZ_JAEKJR010000001.1"/>
</dbReference>
<dbReference type="InterPro" id="IPR037402">
    <property type="entry name" value="YidZ_PBP2"/>
</dbReference>
<dbReference type="SUPFAM" id="SSF46785">
    <property type="entry name" value="Winged helix' DNA-binding domain"/>
    <property type="match status" value="1"/>
</dbReference>
<proteinExistence type="inferred from homology"/>
<feature type="domain" description="HTH lysR-type" evidence="5">
    <location>
        <begin position="7"/>
        <end position="63"/>
    </location>
</feature>
<gene>
    <name evidence="6" type="ORF">JF535_04255</name>
</gene>
<dbReference type="InterPro" id="IPR000847">
    <property type="entry name" value="LysR_HTH_N"/>
</dbReference>